<dbReference type="GO" id="GO:0051015">
    <property type="term" value="F:actin filament binding"/>
    <property type="evidence" value="ECO:0007669"/>
    <property type="project" value="TreeGrafter"/>
</dbReference>
<gene>
    <name evidence="5" type="ORF">NTEN_LOCUS20950</name>
</gene>
<dbReference type="SMART" id="SM00033">
    <property type="entry name" value="CH"/>
    <property type="match status" value="1"/>
</dbReference>
<accession>A0A6H5HIE9</accession>
<feature type="domain" description="Calponin-homology (CH)" evidence="4">
    <location>
        <begin position="186"/>
        <end position="291"/>
    </location>
</feature>
<keyword evidence="6" id="KW-1185">Reference proteome</keyword>
<dbReference type="InterPro" id="IPR050606">
    <property type="entry name" value="Calponin-like"/>
</dbReference>
<evidence type="ECO:0000256" key="3">
    <source>
        <dbReference type="SAM" id="MobiDB-lite"/>
    </source>
</evidence>
<evidence type="ECO:0000256" key="2">
    <source>
        <dbReference type="RuleBase" id="RU361224"/>
    </source>
</evidence>
<comment type="similarity">
    <text evidence="1 2">Belongs to the calponin family.</text>
</comment>
<dbReference type="GO" id="GO:0007015">
    <property type="term" value="P:actin filament organization"/>
    <property type="evidence" value="ECO:0007669"/>
    <property type="project" value="TreeGrafter"/>
</dbReference>
<dbReference type="InterPro" id="IPR001715">
    <property type="entry name" value="CH_dom"/>
</dbReference>
<feature type="region of interest" description="Disordered" evidence="3">
    <location>
        <begin position="1"/>
        <end position="92"/>
    </location>
</feature>
<dbReference type="GO" id="GO:0015629">
    <property type="term" value="C:actin cytoskeleton"/>
    <property type="evidence" value="ECO:0007669"/>
    <property type="project" value="TreeGrafter"/>
</dbReference>
<evidence type="ECO:0000256" key="1">
    <source>
        <dbReference type="ARBA" id="ARBA00009631"/>
    </source>
</evidence>
<dbReference type="PROSITE" id="PS50021">
    <property type="entry name" value="CH"/>
    <property type="match status" value="1"/>
</dbReference>
<dbReference type="Pfam" id="PF00307">
    <property type="entry name" value="CH"/>
    <property type="match status" value="1"/>
</dbReference>
<dbReference type="AlphaFoldDB" id="A0A6H5HIE9"/>
<dbReference type="PANTHER" id="PTHR47385">
    <property type="entry name" value="CALPONIN"/>
    <property type="match status" value="1"/>
</dbReference>
<feature type="compositionally biased region" description="Basic and acidic residues" evidence="3">
    <location>
        <begin position="1"/>
        <end position="15"/>
    </location>
</feature>
<dbReference type="EMBL" id="CADCXU010030609">
    <property type="protein sequence ID" value="CAB0016823.1"/>
    <property type="molecule type" value="Genomic_DNA"/>
</dbReference>
<dbReference type="Gene3D" id="1.10.418.10">
    <property type="entry name" value="Calponin-like domain"/>
    <property type="match status" value="1"/>
</dbReference>
<dbReference type="InterPro" id="IPR036872">
    <property type="entry name" value="CH_dom_sf"/>
</dbReference>
<dbReference type="OrthoDB" id="21595at2759"/>
<protein>
    <recommendedName>
        <fullName evidence="2">Transgelin</fullName>
    </recommendedName>
</protein>
<feature type="compositionally biased region" description="Gly residues" evidence="3">
    <location>
        <begin position="50"/>
        <end position="66"/>
    </location>
</feature>
<reference evidence="5 6" key="1">
    <citation type="submission" date="2020-02" db="EMBL/GenBank/DDBJ databases">
        <authorList>
            <person name="Ferguson B K."/>
        </authorList>
    </citation>
    <scope>NUCLEOTIDE SEQUENCE [LARGE SCALE GENOMIC DNA]</scope>
</reference>
<dbReference type="InterPro" id="IPR000557">
    <property type="entry name" value="Calponin_repeat"/>
</dbReference>
<dbReference type="Proteomes" id="UP000479000">
    <property type="component" value="Unassembled WGS sequence"/>
</dbReference>
<dbReference type="SUPFAM" id="SSF47576">
    <property type="entry name" value="Calponin-homology domain, CH-domain"/>
    <property type="match status" value="1"/>
</dbReference>
<organism evidence="5 6">
    <name type="scientific">Nesidiocoris tenuis</name>
    <dbReference type="NCBI Taxonomy" id="355587"/>
    <lineage>
        <taxon>Eukaryota</taxon>
        <taxon>Metazoa</taxon>
        <taxon>Ecdysozoa</taxon>
        <taxon>Arthropoda</taxon>
        <taxon>Hexapoda</taxon>
        <taxon>Insecta</taxon>
        <taxon>Pterygota</taxon>
        <taxon>Neoptera</taxon>
        <taxon>Paraneoptera</taxon>
        <taxon>Hemiptera</taxon>
        <taxon>Heteroptera</taxon>
        <taxon>Panheteroptera</taxon>
        <taxon>Cimicomorpha</taxon>
        <taxon>Miridae</taxon>
        <taxon>Dicyphina</taxon>
        <taxon>Nesidiocoris</taxon>
    </lineage>
</organism>
<name>A0A6H5HIE9_9HEMI</name>
<evidence type="ECO:0000313" key="5">
    <source>
        <dbReference type="EMBL" id="CAB0016823.1"/>
    </source>
</evidence>
<evidence type="ECO:0000313" key="6">
    <source>
        <dbReference type="Proteomes" id="UP000479000"/>
    </source>
</evidence>
<dbReference type="PRINTS" id="PR00888">
    <property type="entry name" value="SM22CALPONIN"/>
</dbReference>
<dbReference type="PROSITE" id="PS01052">
    <property type="entry name" value="CALPONIN_1"/>
    <property type="match status" value="1"/>
</dbReference>
<dbReference type="PANTHER" id="PTHR47385:SF24">
    <property type="entry name" value="MUSCLE-SPECIFIC PROTEIN 20"/>
    <property type="match status" value="1"/>
</dbReference>
<dbReference type="CDD" id="cd21207">
    <property type="entry name" value="CH_dMP20-like"/>
    <property type="match status" value="1"/>
</dbReference>
<dbReference type="InterPro" id="IPR003096">
    <property type="entry name" value="SM22_calponin"/>
</dbReference>
<proteinExistence type="inferred from homology"/>
<feature type="compositionally biased region" description="Gly residues" evidence="3">
    <location>
        <begin position="74"/>
        <end position="88"/>
    </location>
</feature>
<feature type="region of interest" description="Disordered" evidence="3">
    <location>
        <begin position="118"/>
        <end position="141"/>
    </location>
</feature>
<feature type="compositionally biased region" description="Gly residues" evidence="3">
    <location>
        <begin position="17"/>
        <end position="34"/>
    </location>
</feature>
<sequence>MEHGGDKQPRDDARGSDPGGTGPATGSDPGGTGPATGSDPRGTGPATGSDPGGTGPATGSDPGGTGPATDSDPGGTGPATGSDPGGTGPATEYIEGAVGRFTSDQFAYQLSLLGAFGRTSRHPDASRTKHKQTCHSREPSAPRVNGSIVIVLKSRIGTELQKKLFLIHIYSESLPEQVSIAGKRDLEQDKQAQEWIETVLGEKFPPGVAYEDHIKDGQVLCRLMNKLSPGSCPKINTSGGQFKMMENINSFLKAMTAYGVPDVDLFPTVDLYEKKDIGQVTTSLFALGRATYKHPEWAGPNLGPKPSDECKREFTEEQLRAGESIIGLQAGSNKGATQAGQNLGAGRKILLGK</sequence>
<evidence type="ECO:0000259" key="4">
    <source>
        <dbReference type="PROSITE" id="PS50021"/>
    </source>
</evidence>
<dbReference type="PROSITE" id="PS51122">
    <property type="entry name" value="CALPONIN_2"/>
    <property type="match status" value="1"/>
</dbReference>
<dbReference type="Pfam" id="PF00402">
    <property type="entry name" value="Calponin"/>
    <property type="match status" value="1"/>
</dbReference>